<evidence type="ECO:0000256" key="1">
    <source>
        <dbReference type="SAM" id="MobiDB-lite"/>
    </source>
</evidence>
<evidence type="ECO:0008006" key="4">
    <source>
        <dbReference type="Google" id="ProtNLM"/>
    </source>
</evidence>
<gene>
    <name evidence="2" type="ORF">BDV98DRAFT_277661</name>
</gene>
<proteinExistence type="predicted"/>
<evidence type="ECO:0000313" key="2">
    <source>
        <dbReference type="EMBL" id="TFK97018.1"/>
    </source>
</evidence>
<evidence type="ECO:0000313" key="3">
    <source>
        <dbReference type="Proteomes" id="UP000305067"/>
    </source>
</evidence>
<organism evidence="2 3">
    <name type="scientific">Pterulicium gracile</name>
    <dbReference type="NCBI Taxonomy" id="1884261"/>
    <lineage>
        <taxon>Eukaryota</taxon>
        <taxon>Fungi</taxon>
        <taxon>Dikarya</taxon>
        <taxon>Basidiomycota</taxon>
        <taxon>Agaricomycotina</taxon>
        <taxon>Agaricomycetes</taxon>
        <taxon>Agaricomycetidae</taxon>
        <taxon>Agaricales</taxon>
        <taxon>Pleurotineae</taxon>
        <taxon>Pterulaceae</taxon>
        <taxon>Pterulicium</taxon>
    </lineage>
</organism>
<accession>A0A5C3QA05</accession>
<dbReference type="EMBL" id="ML178852">
    <property type="protein sequence ID" value="TFK97018.1"/>
    <property type="molecule type" value="Genomic_DNA"/>
</dbReference>
<dbReference type="AlphaFoldDB" id="A0A5C3QA05"/>
<reference evidence="2 3" key="1">
    <citation type="journal article" date="2019" name="Nat. Ecol. Evol.">
        <title>Megaphylogeny resolves global patterns of mushroom evolution.</title>
        <authorList>
            <person name="Varga T."/>
            <person name="Krizsan K."/>
            <person name="Foldi C."/>
            <person name="Dima B."/>
            <person name="Sanchez-Garcia M."/>
            <person name="Sanchez-Ramirez S."/>
            <person name="Szollosi G.J."/>
            <person name="Szarkandi J.G."/>
            <person name="Papp V."/>
            <person name="Albert L."/>
            <person name="Andreopoulos W."/>
            <person name="Angelini C."/>
            <person name="Antonin V."/>
            <person name="Barry K.W."/>
            <person name="Bougher N.L."/>
            <person name="Buchanan P."/>
            <person name="Buyck B."/>
            <person name="Bense V."/>
            <person name="Catcheside P."/>
            <person name="Chovatia M."/>
            <person name="Cooper J."/>
            <person name="Damon W."/>
            <person name="Desjardin D."/>
            <person name="Finy P."/>
            <person name="Geml J."/>
            <person name="Haridas S."/>
            <person name="Hughes K."/>
            <person name="Justo A."/>
            <person name="Karasinski D."/>
            <person name="Kautmanova I."/>
            <person name="Kiss B."/>
            <person name="Kocsube S."/>
            <person name="Kotiranta H."/>
            <person name="LaButti K.M."/>
            <person name="Lechner B.E."/>
            <person name="Liimatainen K."/>
            <person name="Lipzen A."/>
            <person name="Lukacs Z."/>
            <person name="Mihaltcheva S."/>
            <person name="Morgado L.N."/>
            <person name="Niskanen T."/>
            <person name="Noordeloos M.E."/>
            <person name="Ohm R.A."/>
            <person name="Ortiz-Santana B."/>
            <person name="Ovrebo C."/>
            <person name="Racz N."/>
            <person name="Riley R."/>
            <person name="Savchenko A."/>
            <person name="Shiryaev A."/>
            <person name="Soop K."/>
            <person name="Spirin V."/>
            <person name="Szebenyi C."/>
            <person name="Tomsovsky M."/>
            <person name="Tulloss R.E."/>
            <person name="Uehling J."/>
            <person name="Grigoriev I.V."/>
            <person name="Vagvolgyi C."/>
            <person name="Papp T."/>
            <person name="Martin F.M."/>
            <person name="Miettinen O."/>
            <person name="Hibbett D.S."/>
            <person name="Nagy L.G."/>
        </authorList>
    </citation>
    <scope>NUCLEOTIDE SEQUENCE [LARGE SCALE GENOMIC DNA]</scope>
    <source>
        <strain evidence="2 3">CBS 309.79</strain>
    </source>
</reference>
<sequence>MFDIDNFSFGDDASDPPDKTDLEKFLKGDHIKTEDPLGWWMDEGRRLYPTAYPLARDILTVSGTLHSLSVFLSFTHLTQSYLHRCRESILSRSHCSYACPQPPRRRLHSRNTVFRTLVQPRSCRRDGYEDVKGREGCGEGF</sequence>
<keyword evidence="3" id="KW-1185">Reference proteome</keyword>
<dbReference type="Proteomes" id="UP000305067">
    <property type="component" value="Unassembled WGS sequence"/>
</dbReference>
<name>A0A5C3QA05_9AGAR</name>
<protein>
    <recommendedName>
        <fullName evidence="4">HAT C-terminal dimerisation domain-containing protein</fullName>
    </recommendedName>
</protein>
<feature type="region of interest" description="Disordered" evidence="1">
    <location>
        <begin position="1"/>
        <end position="21"/>
    </location>
</feature>